<evidence type="ECO:0000259" key="2">
    <source>
        <dbReference type="Pfam" id="PF01557"/>
    </source>
</evidence>
<dbReference type="InterPro" id="IPR011234">
    <property type="entry name" value="Fumarylacetoacetase-like_C"/>
</dbReference>
<reference evidence="3 4" key="1">
    <citation type="submission" date="2020-08" db="EMBL/GenBank/DDBJ databases">
        <title>A Genomic Blueprint of the Chicken Gut Microbiome.</title>
        <authorList>
            <person name="Gilroy R."/>
            <person name="Ravi A."/>
            <person name="Getino M."/>
            <person name="Pursley I."/>
            <person name="Horton D.L."/>
            <person name="Alikhan N.-F."/>
            <person name="Baker D."/>
            <person name="Gharbi K."/>
            <person name="Hall N."/>
            <person name="Watson M."/>
            <person name="Adriaenssens E.M."/>
            <person name="Foster-Nyarko E."/>
            <person name="Jarju S."/>
            <person name="Secka A."/>
            <person name="Antonio M."/>
            <person name="Oren A."/>
            <person name="Chaudhuri R."/>
            <person name="La Ragione R.M."/>
            <person name="Hildebrand F."/>
            <person name="Pallen M.J."/>
        </authorList>
    </citation>
    <scope>NUCLEOTIDE SEQUENCE [LARGE SCALE GENOMIC DNA]</scope>
    <source>
        <strain evidence="3 4">Sa3CVA3</strain>
    </source>
</reference>
<dbReference type="EMBL" id="JACSQU010000001">
    <property type="protein sequence ID" value="MBD7939953.1"/>
    <property type="molecule type" value="Genomic_DNA"/>
</dbReference>
<gene>
    <name evidence="3" type="primary">hpaH</name>
    <name evidence="3" type="ORF">H9656_00930</name>
</gene>
<dbReference type="PANTHER" id="PTHR30143:SF0">
    <property type="entry name" value="2-KETO-4-PENTENOATE HYDRATASE"/>
    <property type="match status" value="1"/>
</dbReference>
<keyword evidence="1" id="KW-0456">Lyase</keyword>
<comment type="caution">
    <text evidence="3">The sequence shown here is derived from an EMBL/GenBank/DDBJ whole genome shotgun (WGS) entry which is preliminary data.</text>
</comment>
<evidence type="ECO:0000256" key="1">
    <source>
        <dbReference type="ARBA" id="ARBA00023239"/>
    </source>
</evidence>
<proteinExistence type="predicted"/>
<dbReference type="NCBIfam" id="TIGR02312">
    <property type="entry name" value="HpaH"/>
    <property type="match status" value="1"/>
</dbReference>
<dbReference type="Gene3D" id="3.90.850.10">
    <property type="entry name" value="Fumarylacetoacetase-like, C-terminal domain"/>
    <property type="match status" value="1"/>
</dbReference>
<dbReference type="SUPFAM" id="SSF56529">
    <property type="entry name" value="FAH"/>
    <property type="match status" value="1"/>
</dbReference>
<dbReference type="InterPro" id="IPR050772">
    <property type="entry name" value="Hydratase-Decarb/MhpD_sf"/>
</dbReference>
<dbReference type="PANTHER" id="PTHR30143">
    <property type="entry name" value="ACID HYDRATASE"/>
    <property type="match status" value="1"/>
</dbReference>
<sequence>MLTPAEVLAAARALDGAERRREQIRLLSETHPAMTMADAYEIQAAWVGMKEAAGDPRIGWKIGLTSRAMQAALNIDIPDSGVLLRSMVFAGGDVVPPGRFIQPRVEAELAFVMAKDIAPDATPEQILEATDHIVPALEILDTRITRADPMTGRARTVFDTIADNAANAGVVLGQPRRGMSASDLRWAGAIVSRNGEVEETGLGAGVLGDPLLSVSWLAQRLGAYGDRIRAGEVVLSGSFIRPIEAPPGSKISADFGPLGLVTLNFD</sequence>
<organism evidence="3 4">
    <name type="scientific">Brevundimonas guildfordensis</name>
    <dbReference type="NCBI Taxonomy" id="2762241"/>
    <lineage>
        <taxon>Bacteria</taxon>
        <taxon>Pseudomonadati</taxon>
        <taxon>Pseudomonadota</taxon>
        <taxon>Alphaproteobacteria</taxon>
        <taxon>Caulobacterales</taxon>
        <taxon>Caulobacteraceae</taxon>
        <taxon>Brevundimonas</taxon>
    </lineage>
</organism>
<feature type="domain" description="Fumarylacetoacetase-like C-terminal" evidence="2">
    <location>
        <begin position="86"/>
        <end position="239"/>
    </location>
</feature>
<evidence type="ECO:0000313" key="3">
    <source>
        <dbReference type="EMBL" id="MBD7939953.1"/>
    </source>
</evidence>
<name>A0ABR8QWR4_9CAUL</name>
<accession>A0ABR8QWR4</accession>
<dbReference type="Pfam" id="PF01557">
    <property type="entry name" value="FAA_hydrolase"/>
    <property type="match status" value="1"/>
</dbReference>
<dbReference type="Proteomes" id="UP000638918">
    <property type="component" value="Unassembled WGS sequence"/>
</dbReference>
<dbReference type="InterPro" id="IPR012690">
    <property type="entry name" value="HpcG"/>
</dbReference>
<dbReference type="InterPro" id="IPR036663">
    <property type="entry name" value="Fumarylacetoacetase_C_sf"/>
</dbReference>
<evidence type="ECO:0000313" key="4">
    <source>
        <dbReference type="Proteomes" id="UP000638918"/>
    </source>
</evidence>
<keyword evidence="4" id="KW-1185">Reference proteome</keyword>
<protein>
    <submittedName>
        <fullName evidence="3">2-oxo-hepta-3-ene-1,7-dioic acid hydratase</fullName>
    </submittedName>
</protein>